<reference evidence="1 2" key="1">
    <citation type="journal article" date="2007" name="Archaea">
        <title>The genome of Hyperthermus butylicus: a sulfur-reducing, peptide fermenting, neutrophilic Crenarchaeote growing up to 108 degrees C.</title>
        <authorList>
            <person name="Brugger K."/>
            <person name="Chen L."/>
            <person name="Stark M."/>
            <person name="Zibat A."/>
            <person name="Redder P."/>
            <person name="Ruepp A."/>
            <person name="Awayez M."/>
            <person name="She Q."/>
            <person name="Garrett R.A."/>
            <person name="Klenk H.P."/>
        </authorList>
    </citation>
    <scope>NUCLEOTIDE SEQUENCE [LARGE SCALE GENOMIC DNA]</scope>
    <source>
        <strain evidence="2">DSM 5456 / JCM 9403 / PLM1-5</strain>
    </source>
</reference>
<protein>
    <submittedName>
        <fullName evidence="1">Uncharacterized protein</fullName>
    </submittedName>
</protein>
<dbReference type="KEGG" id="hbu:Hbut_1409"/>
<dbReference type="EMBL" id="CP000493">
    <property type="protein sequence ID" value="ABM81233.1"/>
    <property type="molecule type" value="Genomic_DNA"/>
</dbReference>
<gene>
    <name evidence="1" type="ordered locus">Hbut_1409</name>
</gene>
<dbReference type="AlphaFoldDB" id="A2BMM2"/>
<organism evidence="1 2">
    <name type="scientific">Hyperthermus butylicus (strain DSM 5456 / JCM 9403 / PLM1-5)</name>
    <dbReference type="NCBI Taxonomy" id="415426"/>
    <lineage>
        <taxon>Archaea</taxon>
        <taxon>Thermoproteota</taxon>
        <taxon>Thermoprotei</taxon>
        <taxon>Desulfurococcales</taxon>
        <taxon>Pyrodictiaceae</taxon>
        <taxon>Hyperthermus</taxon>
    </lineage>
</organism>
<evidence type="ECO:0000313" key="2">
    <source>
        <dbReference type="Proteomes" id="UP000002593"/>
    </source>
</evidence>
<sequence length="44" mass="5002">MTVDNHVHGIAVLSARILSIELERLLQELSLIYNTVIVQAYTYT</sequence>
<dbReference type="Proteomes" id="UP000002593">
    <property type="component" value="Chromosome"/>
</dbReference>
<dbReference type="EnsemblBacteria" id="ABM81233">
    <property type="protein sequence ID" value="ABM81233"/>
    <property type="gene ID" value="Hbut_1409"/>
</dbReference>
<evidence type="ECO:0000313" key="1">
    <source>
        <dbReference type="EMBL" id="ABM81233.1"/>
    </source>
</evidence>
<keyword evidence="2" id="KW-1185">Reference proteome</keyword>
<accession>A2BMM2</accession>
<proteinExistence type="predicted"/>
<dbReference type="HOGENOM" id="CLU_3210716_0_0_2"/>
<name>A2BMM2_HYPBU</name>